<dbReference type="EMBL" id="VRVR01000053">
    <property type="protein sequence ID" value="KAF0852199.1"/>
    <property type="molecule type" value="Genomic_DNA"/>
</dbReference>
<dbReference type="AlphaFoldDB" id="A0A8K0AIZ3"/>
<evidence type="ECO:0000256" key="2">
    <source>
        <dbReference type="SAM" id="MobiDB-lite"/>
    </source>
</evidence>
<dbReference type="Proteomes" id="UP000799049">
    <property type="component" value="Unassembled WGS sequence"/>
</dbReference>
<keyword evidence="1" id="KW-0175">Coiled coil</keyword>
<feature type="coiled-coil region" evidence="1">
    <location>
        <begin position="167"/>
        <end position="208"/>
    </location>
</feature>
<organism evidence="3 4">
    <name type="scientific">Andalucia godoyi</name>
    <name type="common">Flagellate</name>
    <dbReference type="NCBI Taxonomy" id="505711"/>
    <lineage>
        <taxon>Eukaryota</taxon>
        <taxon>Discoba</taxon>
        <taxon>Jakobida</taxon>
        <taxon>Andalucina</taxon>
        <taxon>Andaluciidae</taxon>
        <taxon>Andalucia</taxon>
    </lineage>
</organism>
<name>A0A8K0AIZ3_ANDGO</name>
<reference evidence="3" key="1">
    <citation type="submission" date="2019-09" db="EMBL/GenBank/DDBJ databases">
        <title>The Mitochondrial Proteome of the Jakobid, Andalucia godoyi, a Protist With the Most Gene-Rich and Bacteria-Like Mitochondrial Genome.</title>
        <authorList>
            <person name="Gray M.W."/>
            <person name="Burger G."/>
            <person name="Derelle R."/>
            <person name="Klimes V."/>
            <person name="Leger M."/>
            <person name="Sarrasin M."/>
            <person name="Vlcek C."/>
            <person name="Roger A.J."/>
            <person name="Elias M."/>
            <person name="Lang B.F."/>
        </authorList>
    </citation>
    <scope>NUCLEOTIDE SEQUENCE</scope>
    <source>
        <strain evidence="3">And28</strain>
    </source>
</reference>
<feature type="compositionally biased region" description="Polar residues" evidence="2">
    <location>
        <begin position="25"/>
        <end position="42"/>
    </location>
</feature>
<evidence type="ECO:0000256" key="1">
    <source>
        <dbReference type="SAM" id="Coils"/>
    </source>
</evidence>
<feature type="region of interest" description="Disordered" evidence="2">
    <location>
        <begin position="1"/>
        <end position="52"/>
    </location>
</feature>
<accession>A0A8K0AIZ3</accession>
<comment type="caution">
    <text evidence="3">The sequence shown here is derived from an EMBL/GenBank/DDBJ whole genome shotgun (WGS) entry which is preliminary data.</text>
</comment>
<proteinExistence type="predicted"/>
<feature type="compositionally biased region" description="Low complexity" evidence="2">
    <location>
        <begin position="1"/>
        <end position="18"/>
    </location>
</feature>
<evidence type="ECO:0000313" key="3">
    <source>
        <dbReference type="EMBL" id="KAF0852199.1"/>
    </source>
</evidence>
<evidence type="ECO:0000313" key="4">
    <source>
        <dbReference type="Proteomes" id="UP000799049"/>
    </source>
</evidence>
<keyword evidence="4" id="KW-1185">Reference proteome</keyword>
<protein>
    <submittedName>
        <fullName evidence="3">Putative mitochondrial protein</fullName>
    </submittedName>
</protein>
<sequence>MMSVRRSAVPSSPASSAADGKQEFSESTSQPPPLSSATTQESGPPRIRDAADLDTDPMFIESKFHISRLRHLIQNYHFVHHMSVPHLPGKGGPPGTSYVTADSQARQLGVQQVFPLDDATANSFEHKRAEAAFKDLIERCKHVQHLFTARIDDSTHRVDSQDVSSGLSLLQSMIAEEEKDLAEWEKKAADMQRRVEQEELEKEAREAEAASAPAAKRRREWLLTNLEAAIGAAANQNGAAEASCAEENRVSVVQKTDVFDLSFDNVWRAVDEAQTEEELYLISRAARLDPLETNVQRQPRTRPAMEEKVRGFLTDFSDVIFL</sequence>
<gene>
    <name evidence="3" type="ORF">ANDGO_03478</name>
</gene>